<comment type="caution">
    <text evidence="4">The sequence shown here is derived from an EMBL/GenBank/DDBJ whole genome shotgun (WGS) entry which is preliminary data.</text>
</comment>
<dbReference type="PANTHER" id="PTHR43464">
    <property type="entry name" value="METHYLTRANSFERASE"/>
    <property type="match status" value="1"/>
</dbReference>
<dbReference type="Proteomes" id="UP000295765">
    <property type="component" value="Unassembled WGS sequence"/>
</dbReference>
<dbReference type="AlphaFoldDB" id="A0A4R2L4D3"/>
<proteinExistence type="predicted"/>
<keyword evidence="2 4" id="KW-0808">Transferase</keyword>
<protein>
    <submittedName>
        <fullName evidence="4">Methyltransferase family protein</fullName>
    </submittedName>
</protein>
<evidence type="ECO:0000313" key="4">
    <source>
        <dbReference type="EMBL" id="TCO80602.1"/>
    </source>
</evidence>
<evidence type="ECO:0000256" key="2">
    <source>
        <dbReference type="ARBA" id="ARBA00022679"/>
    </source>
</evidence>
<dbReference type="Gene3D" id="3.40.50.150">
    <property type="entry name" value="Vaccinia Virus protein VP39"/>
    <property type="match status" value="1"/>
</dbReference>
<dbReference type="EMBL" id="SLWY01000013">
    <property type="protein sequence ID" value="TCO80602.1"/>
    <property type="molecule type" value="Genomic_DNA"/>
</dbReference>
<evidence type="ECO:0000256" key="3">
    <source>
        <dbReference type="ARBA" id="ARBA00022691"/>
    </source>
</evidence>
<reference evidence="4 5" key="1">
    <citation type="submission" date="2019-03" db="EMBL/GenBank/DDBJ databases">
        <title>Genomic Encyclopedia of Type Strains, Phase IV (KMG-IV): sequencing the most valuable type-strain genomes for metagenomic binning, comparative biology and taxonomic classification.</title>
        <authorList>
            <person name="Goeker M."/>
        </authorList>
    </citation>
    <scope>NUCLEOTIDE SEQUENCE [LARGE SCALE GENOMIC DNA]</scope>
    <source>
        <strain evidence="4 5">DSM 25287</strain>
    </source>
</reference>
<dbReference type="CDD" id="cd02440">
    <property type="entry name" value="AdoMet_MTases"/>
    <property type="match status" value="1"/>
</dbReference>
<dbReference type="PANTHER" id="PTHR43464:SF19">
    <property type="entry name" value="UBIQUINONE BIOSYNTHESIS O-METHYLTRANSFERASE, MITOCHONDRIAL"/>
    <property type="match status" value="1"/>
</dbReference>
<keyword evidence="5" id="KW-1185">Reference proteome</keyword>
<dbReference type="SUPFAM" id="SSF53335">
    <property type="entry name" value="S-adenosyl-L-methionine-dependent methyltransferases"/>
    <property type="match status" value="1"/>
</dbReference>
<accession>A0A4R2L4D3</accession>
<name>A0A4R2L4D3_9GAMM</name>
<dbReference type="GO" id="GO:0032259">
    <property type="term" value="P:methylation"/>
    <property type="evidence" value="ECO:0007669"/>
    <property type="project" value="UniProtKB-KW"/>
</dbReference>
<dbReference type="InterPro" id="IPR029063">
    <property type="entry name" value="SAM-dependent_MTases_sf"/>
</dbReference>
<dbReference type="GO" id="GO:0008168">
    <property type="term" value="F:methyltransferase activity"/>
    <property type="evidence" value="ECO:0007669"/>
    <property type="project" value="UniProtKB-KW"/>
</dbReference>
<dbReference type="Pfam" id="PF13489">
    <property type="entry name" value="Methyltransf_23"/>
    <property type="match status" value="1"/>
</dbReference>
<keyword evidence="1 4" id="KW-0489">Methyltransferase</keyword>
<organism evidence="4 5">
    <name type="scientific">Plasticicumulans lactativorans</name>
    <dbReference type="NCBI Taxonomy" id="1133106"/>
    <lineage>
        <taxon>Bacteria</taxon>
        <taxon>Pseudomonadati</taxon>
        <taxon>Pseudomonadota</taxon>
        <taxon>Gammaproteobacteria</taxon>
        <taxon>Candidatus Competibacteraceae</taxon>
        <taxon>Plasticicumulans</taxon>
    </lineage>
</organism>
<keyword evidence="3" id="KW-0949">S-adenosyl-L-methionine</keyword>
<gene>
    <name evidence="4" type="ORF">EV699_11380</name>
</gene>
<sequence length="248" mass="27592">MPSTVKVDFYKSSPKDANLESFKGLVSHALPGLHANILDALRRCGHLENPGSLKVVDLGAGQGALSARFAECGCRVLACDYVSENFAASEFGIEFRCLDLNQDFADLLGAGSADIVSAVEIIEHIENPRHLLRECRKLLRPGGVLVLTTPNIDSSRSKTDFMAEGIFHMFRDSSYRSSGHITPIGAWQLDKMAEEARLRTEQHTTFGNESYTFRERPKAFLLQSFIERFGRRYPWGDGAIHVLLLSPY</sequence>
<evidence type="ECO:0000256" key="1">
    <source>
        <dbReference type="ARBA" id="ARBA00022603"/>
    </source>
</evidence>
<evidence type="ECO:0000313" key="5">
    <source>
        <dbReference type="Proteomes" id="UP000295765"/>
    </source>
</evidence>